<keyword evidence="3" id="KW-1185">Reference proteome</keyword>
<dbReference type="KEGG" id="dci:103516818"/>
<feature type="region of interest" description="Disordered" evidence="1">
    <location>
        <begin position="966"/>
        <end position="997"/>
    </location>
</feature>
<evidence type="ECO:0000256" key="1">
    <source>
        <dbReference type="SAM" id="MobiDB-lite"/>
    </source>
</evidence>
<sequence>MKLLSIFMVTCTATMALPQPPTPSEELKMEARVDDELDDYGTPGFFSFHNGEAFTVEKDPVTGNLDFNKKETPDYGFYKEEIDRKDSKPKIPAYHTPNDIPSNPFKISAVDSSPDLHQFLNLPVHYSTSGKFPLISSSYANMKIPAYHTPNDIPSNPFKISAVDSSPDLHQFLNLPVHYSTSGKFPLISSSYANMKVQGSASSSSSSTTGSNHRHYTPSTSTTTSQPPSYYTSVTMRTTPETPQPARTTTRPTVQPTQPASTTKAPNYRTTTTTTTPPSTTTTTTTTPAPTTRTTTTEKVVTKMTPPPQQVWNISEPVDYIPEEEISYVDYEYDPDMVNHHLSGHHEHNQEPALSSNNKDAVNFNSTTTSQPPSYYTSVTMRTTPETPQPARTTPRPTVQPTQPASTTKTPNYRTTTTTTTPPSTTTTTTTTPAPTTRTTTTEKVVTKMTPPPQQVWNISEPVDYIPEEEISYVDYEYDPDMVNHHLSGHHEHNQEPAMNSNNKDPVNFNEKIGDIKQEQNAILSSNKQSSTTTTTPVPQTSTKVTTTTSKVSIVTSLPISTSTSYPSTTTSTSTTPKPKEPSVDPYSTSMPVSASEEAVRPGVGNTYLFSGHLGENTVHNNVNNFFVPSSNEDSFKPMPTMNESVPYLNRRPESTNSQEIVYQQRPPVPSSRPELASVDHYQNQKPVGSRPMQEPNRQEPPFPFESNQQQQENYFQQKPNKPVQVEQSRPEKPQYEHNRPHPGQQHQQNIKQERPQKHPGSEPTRQEPPFQFESNPNIYQNQNQYKPERPNKYNQGHEQVQHQHFDPNMKHPPQFHKHPPSDVQQPQVQFTAHLSTGPIPSGPVSHVKRPQNPNIHPSDLRPPPPPSYTQDDSEEEINFVKKPLPSKPVKVNTNKSPISTSGGFVNIQPGKIQNMVPIRIPTEVDQNSQSYSLQTSFSIGASGDDNVRHPVAQGSVIDENINTINRTDLVPPPRPQRPQNIIRTPPPPPPQPSGPVQHWESYTPHHYANNKVKTDSEVLKPSLPNILPQFRPNAKVGHVDPNTQYVDRVKTPLEHLQPPPLPRPQYLRIDRNDEDVNEPVIHSAKQSMRVFQKPPTGNKVTTLQMMQQGQGPPGVPLKRIIRTENKPHHKMPKPNMEVKPQGMAEKSDGTKPVHVVYPTTNQRLTPETEDVVVVGSHGPQRPSPPNHLQPLDENPFHLEDPGMAEKSDGIKPVHVVYPTTNQRLTPETEEVVVVGSHGPQRPSPPNHLQPLDENPFHLEDPVPFLLSERDRDTPVLKTKPLKPLKNDFPYSLVKESDFLDKEMKETKLRKPIEETKRIIGQNNINKTGSMVNRYVPHVNATVDNHRNVEKQSTGGVETQDFLAPFQPSLSNPENQGWRVIGNITREYPEEKPVESETTVKPSEFSFISRFVHT</sequence>
<protein>
    <submittedName>
        <fullName evidence="4">LOW QUALITY PROTEIN: flocculation protein FLO11-like</fullName>
    </submittedName>
</protein>
<evidence type="ECO:0000313" key="3">
    <source>
        <dbReference type="Proteomes" id="UP000079169"/>
    </source>
</evidence>
<feature type="region of interest" description="Disordered" evidence="1">
    <location>
        <begin position="339"/>
        <end position="448"/>
    </location>
</feature>
<feature type="compositionally biased region" description="Basic and acidic residues" evidence="1">
    <location>
        <begin position="752"/>
        <end position="761"/>
    </location>
</feature>
<evidence type="ECO:0000313" key="4">
    <source>
        <dbReference type="RefSeq" id="XP_026684916.1"/>
    </source>
</evidence>
<evidence type="ECO:0000256" key="2">
    <source>
        <dbReference type="SAM" id="SignalP"/>
    </source>
</evidence>
<feature type="compositionally biased region" description="Basic and acidic residues" evidence="1">
    <location>
        <begin position="729"/>
        <end position="740"/>
    </location>
</feature>
<gene>
    <name evidence="4" type="primary">LOC103516818</name>
</gene>
<feature type="region of interest" description="Disordered" evidence="1">
    <location>
        <begin position="1128"/>
        <end position="1153"/>
    </location>
</feature>
<feature type="compositionally biased region" description="Polar residues" evidence="1">
    <location>
        <begin position="773"/>
        <end position="786"/>
    </location>
</feature>
<dbReference type="Proteomes" id="UP000079169">
    <property type="component" value="Unplaced"/>
</dbReference>
<feature type="compositionally biased region" description="Low complexity" evidence="1">
    <location>
        <begin position="366"/>
        <end position="448"/>
    </location>
</feature>
<feature type="region of interest" description="Disordered" evidence="1">
    <location>
        <begin position="1236"/>
        <end position="1255"/>
    </location>
</feature>
<organism evidence="3 4">
    <name type="scientific">Diaphorina citri</name>
    <name type="common">Asian citrus psyllid</name>
    <dbReference type="NCBI Taxonomy" id="121845"/>
    <lineage>
        <taxon>Eukaryota</taxon>
        <taxon>Metazoa</taxon>
        <taxon>Ecdysozoa</taxon>
        <taxon>Arthropoda</taxon>
        <taxon>Hexapoda</taxon>
        <taxon>Insecta</taxon>
        <taxon>Pterygota</taxon>
        <taxon>Neoptera</taxon>
        <taxon>Paraneoptera</taxon>
        <taxon>Hemiptera</taxon>
        <taxon>Sternorrhyncha</taxon>
        <taxon>Psylloidea</taxon>
        <taxon>Psyllidae</taxon>
        <taxon>Diaphorininae</taxon>
        <taxon>Diaphorina</taxon>
    </lineage>
</organism>
<feature type="region of interest" description="Disordered" evidence="1">
    <location>
        <begin position="524"/>
        <end position="591"/>
    </location>
</feature>
<feature type="compositionally biased region" description="Low complexity" evidence="1">
    <location>
        <begin position="881"/>
        <end position="892"/>
    </location>
</feature>
<feature type="compositionally biased region" description="Basic and acidic residues" evidence="1">
    <location>
        <begin position="800"/>
        <end position="810"/>
    </location>
</feature>
<feature type="compositionally biased region" description="Polar residues" evidence="1">
    <location>
        <begin position="352"/>
        <end position="365"/>
    </location>
</feature>
<feature type="region of interest" description="Disordered" evidence="1">
    <location>
        <begin position="198"/>
        <end position="303"/>
    </location>
</feature>
<dbReference type="STRING" id="121845.A0A3Q0J915"/>
<reference evidence="4" key="1">
    <citation type="submission" date="2025-08" db="UniProtKB">
        <authorList>
            <consortium name="RefSeq"/>
        </authorList>
    </citation>
    <scope>IDENTIFICATION</scope>
</reference>
<feature type="compositionally biased region" description="Low complexity" evidence="1">
    <location>
        <begin position="705"/>
        <end position="718"/>
    </location>
</feature>
<feature type="compositionally biased region" description="Low complexity" evidence="1">
    <location>
        <begin position="199"/>
        <end position="303"/>
    </location>
</feature>
<dbReference type="GeneID" id="103516818"/>
<feature type="compositionally biased region" description="Low complexity" evidence="1">
    <location>
        <begin position="525"/>
        <end position="577"/>
    </location>
</feature>
<feature type="region of interest" description="Disordered" evidence="1">
    <location>
        <begin position="630"/>
        <end position="896"/>
    </location>
</feature>
<feature type="compositionally biased region" description="Pro residues" evidence="1">
    <location>
        <begin position="985"/>
        <end position="994"/>
    </location>
</feature>
<accession>A0A3Q0J915</accession>
<keyword evidence="2" id="KW-0732">Signal</keyword>
<dbReference type="PaxDb" id="121845-A0A3Q0J915"/>
<proteinExistence type="predicted"/>
<feature type="chain" id="PRO_5018041026" evidence="2">
    <location>
        <begin position="17"/>
        <end position="1414"/>
    </location>
</feature>
<feature type="region of interest" description="Disordered" evidence="1">
    <location>
        <begin position="1175"/>
        <end position="1197"/>
    </location>
</feature>
<feature type="signal peptide" evidence="2">
    <location>
        <begin position="1"/>
        <end position="16"/>
    </location>
</feature>
<feature type="compositionally biased region" description="Polar residues" evidence="1">
    <location>
        <begin position="823"/>
        <end position="835"/>
    </location>
</feature>
<dbReference type="RefSeq" id="XP_026684916.1">
    <property type="nucleotide sequence ID" value="XM_026829115.1"/>
</dbReference>
<name>A0A3Q0J915_DIACI</name>